<keyword evidence="2" id="KW-1185">Reference proteome</keyword>
<reference evidence="1" key="1">
    <citation type="submission" date="2023-11" db="EMBL/GenBank/DDBJ databases">
        <title>Gracilibacillus pellucida a moderately halophilic bacterium isolated from saline soil in Xinjiang province.</title>
        <authorList>
            <person name="Zhang Z."/>
            <person name="Tan F."/>
            <person name="Wang Y."/>
            <person name="Xia M."/>
        </authorList>
    </citation>
    <scope>NUCLEOTIDE SEQUENCE</scope>
    <source>
        <strain evidence="1">S3-1-1</strain>
    </source>
</reference>
<dbReference type="EMBL" id="JAWZSR010000006">
    <property type="protein sequence ID" value="MDX8046618.1"/>
    <property type="molecule type" value="Genomic_DNA"/>
</dbReference>
<proteinExistence type="predicted"/>
<protein>
    <submittedName>
        <fullName evidence="1">C45 family peptidase</fullName>
    </submittedName>
</protein>
<name>A0ACC6M6L7_9BACI</name>
<sequence>MKQIYSDIIQFRGSHYQFGYMQGKQLKDSYLVHNRNRQWKVRIPRFRIDMEETKAIFQQFDSAVWEELEGLRDGLDWPMERVLLEFGGYRLQLQRSGCSIFVGKDYMIRNYDYHPKTYDGRYVIYQPTDKGYATIGVSQRVTGRCDGMNEKGLALGYTFINRKRPGAGFVCHMVGRLILELCANVEEAVTLLKEMPHRGSFSYVLFDANSDVATIVETSPRGIEVRQGNTCTNHFEIMNKENKHHLVDSNKRLTVMNNQIDAELTGEKAFRMLNDSNQDLFSKQYRNWAGTIHTSAYFPNELAAWMALGGDTQPTVFDFEEWVGGKDFEMKQIKGEIDTDIPFLHMERADWFMN</sequence>
<gene>
    <name evidence="1" type="ORF">SH601_11555</name>
</gene>
<evidence type="ECO:0000313" key="1">
    <source>
        <dbReference type="EMBL" id="MDX8046618.1"/>
    </source>
</evidence>
<comment type="caution">
    <text evidence="1">The sequence shown here is derived from an EMBL/GenBank/DDBJ whole genome shotgun (WGS) entry which is preliminary data.</text>
</comment>
<accession>A0ACC6M6L7</accession>
<evidence type="ECO:0000313" key="2">
    <source>
        <dbReference type="Proteomes" id="UP001277972"/>
    </source>
</evidence>
<organism evidence="1 2">
    <name type="scientific">Gracilibacillus pellucidus</name>
    <dbReference type="NCBI Taxonomy" id="3095368"/>
    <lineage>
        <taxon>Bacteria</taxon>
        <taxon>Bacillati</taxon>
        <taxon>Bacillota</taxon>
        <taxon>Bacilli</taxon>
        <taxon>Bacillales</taxon>
        <taxon>Bacillaceae</taxon>
        <taxon>Gracilibacillus</taxon>
    </lineage>
</organism>
<dbReference type="Proteomes" id="UP001277972">
    <property type="component" value="Unassembled WGS sequence"/>
</dbReference>